<dbReference type="PROSITE" id="PS50297">
    <property type="entry name" value="ANK_REP_REGION"/>
    <property type="match status" value="2"/>
</dbReference>
<dbReference type="Ensembl" id="ENSPMGT00000025406.1">
    <property type="protein sequence ID" value="ENSPMGP00000023846.1"/>
    <property type="gene ID" value="ENSPMGG00000019292.1"/>
</dbReference>
<dbReference type="Gene3D" id="1.25.40.20">
    <property type="entry name" value="Ankyrin repeat-containing domain"/>
    <property type="match status" value="1"/>
</dbReference>
<feature type="repeat" description="ANK" evidence="3">
    <location>
        <begin position="5"/>
        <end position="37"/>
    </location>
</feature>
<dbReference type="PANTHER" id="PTHR24123">
    <property type="entry name" value="ANKYRIN REPEAT-CONTAINING"/>
    <property type="match status" value="1"/>
</dbReference>
<dbReference type="PANTHER" id="PTHR24123:SF74">
    <property type="entry name" value="ANKYRIN 3"/>
    <property type="match status" value="1"/>
</dbReference>
<dbReference type="InterPro" id="IPR036770">
    <property type="entry name" value="Ankyrin_rpt-contain_sf"/>
</dbReference>
<accession>A0A3B4B5L5</accession>
<evidence type="ECO:0000256" key="2">
    <source>
        <dbReference type="ARBA" id="ARBA00023043"/>
    </source>
</evidence>
<proteinExistence type="predicted"/>
<dbReference type="AlphaFoldDB" id="A0A3B4B5L5"/>
<dbReference type="InterPro" id="IPR002110">
    <property type="entry name" value="Ankyrin_rpt"/>
</dbReference>
<dbReference type="SUPFAM" id="SSF48403">
    <property type="entry name" value="Ankyrin repeat"/>
    <property type="match status" value="1"/>
</dbReference>
<dbReference type="PROSITE" id="PS50088">
    <property type="entry name" value="ANK_REPEAT"/>
    <property type="match status" value="2"/>
</dbReference>
<sequence>CNTCDDQTALHIASRLGKPDIVQQLLSNGACPDSTTSSGYTPLHLAAREGHRDIAAALLDQGAGQGVTTKGITPLHLAAQEGSALRSGLT</sequence>
<dbReference type="Proteomes" id="UP000261520">
    <property type="component" value="Unplaced"/>
</dbReference>
<reference evidence="4" key="1">
    <citation type="submission" date="2025-08" db="UniProtKB">
        <authorList>
            <consortium name="Ensembl"/>
        </authorList>
    </citation>
    <scope>IDENTIFICATION</scope>
</reference>
<protein>
    <submittedName>
        <fullName evidence="4">Uncharacterized protein</fullName>
    </submittedName>
</protein>
<keyword evidence="1" id="KW-0677">Repeat</keyword>
<organism evidence="4 5">
    <name type="scientific">Periophthalmus magnuspinnatus</name>
    <dbReference type="NCBI Taxonomy" id="409849"/>
    <lineage>
        <taxon>Eukaryota</taxon>
        <taxon>Metazoa</taxon>
        <taxon>Chordata</taxon>
        <taxon>Craniata</taxon>
        <taxon>Vertebrata</taxon>
        <taxon>Euteleostomi</taxon>
        <taxon>Actinopterygii</taxon>
        <taxon>Neopterygii</taxon>
        <taxon>Teleostei</taxon>
        <taxon>Neoteleostei</taxon>
        <taxon>Acanthomorphata</taxon>
        <taxon>Gobiaria</taxon>
        <taxon>Gobiiformes</taxon>
        <taxon>Gobioidei</taxon>
        <taxon>Gobiidae</taxon>
        <taxon>Oxudercinae</taxon>
        <taxon>Periophthalmus</taxon>
    </lineage>
</organism>
<dbReference type="SMART" id="SM00248">
    <property type="entry name" value="ANK"/>
    <property type="match status" value="2"/>
</dbReference>
<evidence type="ECO:0000313" key="4">
    <source>
        <dbReference type="Ensembl" id="ENSPMGP00000023846.1"/>
    </source>
</evidence>
<dbReference type="Pfam" id="PF12796">
    <property type="entry name" value="Ank_2"/>
    <property type="match status" value="1"/>
</dbReference>
<feature type="repeat" description="ANK" evidence="3">
    <location>
        <begin position="38"/>
        <end position="70"/>
    </location>
</feature>
<dbReference type="InterPro" id="IPR051165">
    <property type="entry name" value="Multifunctional_ANK_Repeat"/>
</dbReference>
<evidence type="ECO:0000313" key="5">
    <source>
        <dbReference type="Proteomes" id="UP000261520"/>
    </source>
</evidence>
<reference evidence="4" key="2">
    <citation type="submission" date="2025-09" db="UniProtKB">
        <authorList>
            <consortium name="Ensembl"/>
        </authorList>
    </citation>
    <scope>IDENTIFICATION</scope>
</reference>
<evidence type="ECO:0000256" key="1">
    <source>
        <dbReference type="ARBA" id="ARBA00022737"/>
    </source>
</evidence>
<keyword evidence="5" id="KW-1185">Reference proteome</keyword>
<keyword evidence="2 3" id="KW-0040">ANK repeat</keyword>
<evidence type="ECO:0000256" key="3">
    <source>
        <dbReference type="PROSITE-ProRule" id="PRU00023"/>
    </source>
</evidence>
<name>A0A3B4B5L5_9GOBI</name>